<keyword evidence="2" id="KW-1185">Reference proteome</keyword>
<reference evidence="1 2" key="1">
    <citation type="submission" date="2020-02" db="EMBL/GenBank/DDBJ databases">
        <authorList>
            <person name="Ferguson B K."/>
        </authorList>
    </citation>
    <scope>NUCLEOTIDE SEQUENCE [LARGE SCALE GENOMIC DNA]</scope>
</reference>
<dbReference type="EMBL" id="CADCXU010007220">
    <property type="protein sequence ID" value="CAA9998559.1"/>
    <property type="molecule type" value="Genomic_DNA"/>
</dbReference>
<sequence length="277" mass="31717">LVWRNSRKNFGDAGHVPIGLPWVRAWSISLPRTFYSTNKFFYRLYELLYFHDYTNRTIAHKISALVQPSPLLPKTHFQHSLPSTSLDAAMVGRHLADDRVFPRRCIRCRINVSRKQSGQGQFEFCLQCFEFPAKLESNSPLPHRWLCEPKLCRDCYPDLGAALGAFYVNNLPTSEKNKAILPPTYTTSKKEAKEPFETNFWCAVWANLSTSPPLLPLSITRSIKAEWAHSTSRAPFADVTGKFSNPSSILSSPEKENRLERYECRRERSGKHLAALL</sequence>
<name>A0A6H5G8P7_9HEMI</name>
<dbReference type="Proteomes" id="UP000479000">
    <property type="component" value="Unassembled WGS sequence"/>
</dbReference>
<protein>
    <submittedName>
        <fullName evidence="1">Uncharacterized protein</fullName>
    </submittedName>
</protein>
<dbReference type="AlphaFoldDB" id="A0A6H5G8P7"/>
<evidence type="ECO:0000313" key="2">
    <source>
        <dbReference type="Proteomes" id="UP000479000"/>
    </source>
</evidence>
<gene>
    <name evidence="1" type="ORF">NTEN_LOCUS4842</name>
</gene>
<proteinExistence type="predicted"/>
<feature type="non-terminal residue" evidence="1">
    <location>
        <position position="1"/>
    </location>
</feature>
<accession>A0A6H5G8P7</accession>
<evidence type="ECO:0000313" key="1">
    <source>
        <dbReference type="EMBL" id="CAA9998559.1"/>
    </source>
</evidence>
<organism evidence="1 2">
    <name type="scientific">Nesidiocoris tenuis</name>
    <dbReference type="NCBI Taxonomy" id="355587"/>
    <lineage>
        <taxon>Eukaryota</taxon>
        <taxon>Metazoa</taxon>
        <taxon>Ecdysozoa</taxon>
        <taxon>Arthropoda</taxon>
        <taxon>Hexapoda</taxon>
        <taxon>Insecta</taxon>
        <taxon>Pterygota</taxon>
        <taxon>Neoptera</taxon>
        <taxon>Paraneoptera</taxon>
        <taxon>Hemiptera</taxon>
        <taxon>Heteroptera</taxon>
        <taxon>Panheteroptera</taxon>
        <taxon>Cimicomorpha</taxon>
        <taxon>Miridae</taxon>
        <taxon>Dicyphina</taxon>
        <taxon>Nesidiocoris</taxon>
    </lineage>
</organism>